<protein>
    <submittedName>
        <fullName evidence="1">Uncharacterized protein</fullName>
    </submittedName>
</protein>
<organism evidence="1 2">
    <name type="scientific">Achromobacter marplatensis</name>
    <dbReference type="NCBI Taxonomy" id="470868"/>
    <lineage>
        <taxon>Bacteria</taxon>
        <taxon>Pseudomonadati</taxon>
        <taxon>Pseudomonadota</taxon>
        <taxon>Betaproteobacteria</taxon>
        <taxon>Burkholderiales</taxon>
        <taxon>Alcaligenaceae</taxon>
        <taxon>Achromobacter</taxon>
    </lineage>
</organism>
<comment type="caution">
    <text evidence="1">The sequence shown here is derived from an EMBL/GenBank/DDBJ whole genome shotgun (WGS) entry which is preliminary data.</text>
</comment>
<keyword evidence="2" id="KW-1185">Reference proteome</keyword>
<evidence type="ECO:0000313" key="1">
    <source>
        <dbReference type="EMBL" id="RBP19298.1"/>
    </source>
</evidence>
<sequence length="53" mass="5817">MPLYEEGVFTRRRSAAAGRVRPDQNSAACTKQVRRLPACGACENALIQPENRG</sequence>
<proteinExistence type="predicted"/>
<evidence type="ECO:0000313" key="2">
    <source>
        <dbReference type="Proteomes" id="UP000252124"/>
    </source>
</evidence>
<dbReference type="EMBL" id="QNRM01000005">
    <property type="protein sequence ID" value="RBP19298.1"/>
    <property type="molecule type" value="Genomic_DNA"/>
</dbReference>
<accession>A0ABX9G8V0</accession>
<name>A0ABX9G8V0_9BURK</name>
<dbReference type="Proteomes" id="UP000252124">
    <property type="component" value="Unassembled WGS sequence"/>
</dbReference>
<gene>
    <name evidence="1" type="ORF">DFP87_105375</name>
</gene>
<reference evidence="1 2" key="1">
    <citation type="submission" date="2018-06" db="EMBL/GenBank/DDBJ databases">
        <title>Genomic Encyclopedia of Type Strains, Phase III (KMG-III): the genomes of soil and plant-associated and newly described type strains.</title>
        <authorList>
            <person name="Whitman W."/>
        </authorList>
    </citation>
    <scope>NUCLEOTIDE SEQUENCE [LARGE SCALE GENOMIC DNA]</scope>
    <source>
        <strain evidence="1 2">CECT 7342</strain>
    </source>
</reference>